<reference evidence="2" key="1">
    <citation type="journal article" date="2020" name="Stud. Mycol.">
        <title>101 Dothideomycetes genomes: a test case for predicting lifestyles and emergence of pathogens.</title>
        <authorList>
            <person name="Haridas S."/>
            <person name="Albert R."/>
            <person name="Binder M."/>
            <person name="Bloem J."/>
            <person name="Labutti K."/>
            <person name="Salamov A."/>
            <person name="Andreopoulos B."/>
            <person name="Baker S."/>
            <person name="Barry K."/>
            <person name="Bills G."/>
            <person name="Bluhm B."/>
            <person name="Cannon C."/>
            <person name="Castanera R."/>
            <person name="Culley D."/>
            <person name="Daum C."/>
            <person name="Ezra D."/>
            <person name="Gonzalez J."/>
            <person name="Henrissat B."/>
            <person name="Kuo A."/>
            <person name="Liang C."/>
            <person name="Lipzen A."/>
            <person name="Lutzoni F."/>
            <person name="Magnuson J."/>
            <person name="Mondo S."/>
            <person name="Nolan M."/>
            <person name="Ohm R."/>
            <person name="Pangilinan J."/>
            <person name="Park H.-J."/>
            <person name="Ramirez L."/>
            <person name="Alfaro M."/>
            <person name="Sun H."/>
            <person name="Tritt A."/>
            <person name="Yoshinaga Y."/>
            <person name="Zwiers L.-H."/>
            <person name="Turgeon B."/>
            <person name="Goodwin S."/>
            <person name="Spatafora J."/>
            <person name="Crous P."/>
            <person name="Grigoriev I."/>
        </authorList>
    </citation>
    <scope>NUCLEOTIDE SEQUENCE</scope>
    <source>
        <strain evidence="2">CBS 175.79</strain>
    </source>
</reference>
<evidence type="ECO:0000313" key="3">
    <source>
        <dbReference type="Proteomes" id="UP000799778"/>
    </source>
</evidence>
<gene>
    <name evidence="2" type="ORF">BU24DRAFT_453720</name>
</gene>
<organism evidence="2 3">
    <name type="scientific">Aaosphaeria arxii CBS 175.79</name>
    <dbReference type="NCBI Taxonomy" id="1450172"/>
    <lineage>
        <taxon>Eukaryota</taxon>
        <taxon>Fungi</taxon>
        <taxon>Dikarya</taxon>
        <taxon>Ascomycota</taxon>
        <taxon>Pezizomycotina</taxon>
        <taxon>Dothideomycetes</taxon>
        <taxon>Pleosporomycetidae</taxon>
        <taxon>Pleosporales</taxon>
        <taxon>Pleosporales incertae sedis</taxon>
        <taxon>Aaosphaeria</taxon>
    </lineage>
</organism>
<keyword evidence="3" id="KW-1185">Reference proteome</keyword>
<name>A0A6A5XH71_9PLEO</name>
<dbReference type="AlphaFoldDB" id="A0A6A5XH71"/>
<evidence type="ECO:0000313" key="2">
    <source>
        <dbReference type="EMBL" id="KAF2012293.1"/>
    </source>
</evidence>
<protein>
    <submittedName>
        <fullName evidence="2">Uncharacterized protein</fullName>
    </submittedName>
</protein>
<sequence>MAMGVWSRAIFQETTPNRASSIFTTASQLLDCLTVLLTSGLLPSRPSAALAEWFSTAHHCCQCPSVTLLCRAYISSIHCCRQNHLQASRRLEPVPPSTNPSSDNRGSKTKHGHWALDKRVCRVRSIRIEYPVHRAPSLCSFANAKGDSDEVRDKWIFLV</sequence>
<dbReference type="GeneID" id="54288679"/>
<dbReference type="RefSeq" id="XP_033380632.1">
    <property type="nucleotide sequence ID" value="XM_033531282.1"/>
</dbReference>
<dbReference type="EMBL" id="ML978073">
    <property type="protein sequence ID" value="KAF2012293.1"/>
    <property type="molecule type" value="Genomic_DNA"/>
</dbReference>
<dbReference type="Proteomes" id="UP000799778">
    <property type="component" value="Unassembled WGS sequence"/>
</dbReference>
<proteinExistence type="predicted"/>
<evidence type="ECO:0000256" key="1">
    <source>
        <dbReference type="SAM" id="MobiDB-lite"/>
    </source>
</evidence>
<feature type="region of interest" description="Disordered" evidence="1">
    <location>
        <begin position="91"/>
        <end position="111"/>
    </location>
</feature>
<accession>A0A6A5XH71</accession>